<protein>
    <submittedName>
        <fullName evidence="1">ADP-ribosylglycohydrolase family protein</fullName>
        <ecNumber evidence="1">3.2.2.-</ecNumber>
    </submittedName>
</protein>
<accession>A0AAE4NVJ0</accession>
<evidence type="ECO:0000313" key="1">
    <source>
        <dbReference type="EMBL" id="MDV3104684.1"/>
    </source>
</evidence>
<sequence length="96" mass="10933">MDVLFEENLLNAEKSKLLYGKPKLIDRVQLSKVRGMLLGVPIGDALGSPFEGKPPSEENFRMINDYLPEAHITDDIQLTFWTIEVFLERNGSTRKP</sequence>
<dbReference type="SUPFAM" id="SSF101478">
    <property type="entry name" value="ADP-ribosylglycohydrolase"/>
    <property type="match status" value="1"/>
</dbReference>
<dbReference type="InterPro" id="IPR036705">
    <property type="entry name" value="Ribosyl_crysJ1_sf"/>
</dbReference>
<name>A0AAE4NVJ0_9EURY</name>
<keyword evidence="1" id="KW-0326">Glycosidase</keyword>
<dbReference type="InterPro" id="IPR005502">
    <property type="entry name" value="Ribosyl_crysJ1"/>
</dbReference>
<dbReference type="Gene3D" id="1.10.4080.10">
    <property type="entry name" value="ADP-ribosylation/Crystallin J1"/>
    <property type="match status" value="1"/>
</dbReference>
<keyword evidence="1" id="KW-0378">Hydrolase</keyword>
<reference evidence="1 2" key="1">
    <citation type="submission" date="2023-08" db="EMBL/GenBank/DDBJ databases">
        <title>Draft genome sequence of Thermococcus waiotapuensis WT1T, a thermophilic sulphur-dependent archaeon from order Thermococcales.</title>
        <authorList>
            <person name="Manners S.H."/>
            <person name="Carere C.R."/>
            <person name="Dhami M.K."/>
            <person name="Dobson R.C.J."/>
            <person name="Stott M.B."/>
        </authorList>
    </citation>
    <scope>NUCLEOTIDE SEQUENCE [LARGE SCALE GENOMIC DNA]</scope>
    <source>
        <strain evidence="1 2">WT1</strain>
    </source>
</reference>
<organism evidence="1 2">
    <name type="scientific">Thermococcus waiotapuensis</name>
    <dbReference type="NCBI Taxonomy" id="90909"/>
    <lineage>
        <taxon>Archaea</taxon>
        <taxon>Methanobacteriati</taxon>
        <taxon>Methanobacteriota</taxon>
        <taxon>Thermococci</taxon>
        <taxon>Thermococcales</taxon>
        <taxon>Thermococcaceae</taxon>
        <taxon>Thermococcus</taxon>
    </lineage>
</organism>
<dbReference type="AlphaFoldDB" id="A0AAE4NVJ0"/>
<comment type="caution">
    <text evidence="1">The sequence shown here is derived from an EMBL/GenBank/DDBJ whole genome shotgun (WGS) entry which is preliminary data.</text>
</comment>
<evidence type="ECO:0000313" key="2">
    <source>
        <dbReference type="Proteomes" id="UP001245683"/>
    </source>
</evidence>
<dbReference type="Proteomes" id="UP001245683">
    <property type="component" value="Unassembled WGS sequence"/>
</dbReference>
<dbReference type="EC" id="3.2.2.-" evidence="1"/>
<keyword evidence="2" id="KW-1185">Reference proteome</keyword>
<gene>
    <name evidence="1" type="ORF">RBI02_09085</name>
</gene>
<dbReference type="RefSeq" id="WP_315343205.1">
    <property type="nucleotide sequence ID" value="NZ_JAVDZE010000006.1"/>
</dbReference>
<dbReference type="GO" id="GO:0016798">
    <property type="term" value="F:hydrolase activity, acting on glycosyl bonds"/>
    <property type="evidence" value="ECO:0007669"/>
    <property type="project" value="UniProtKB-KW"/>
</dbReference>
<dbReference type="EMBL" id="JAVDZE010000006">
    <property type="protein sequence ID" value="MDV3104684.1"/>
    <property type="molecule type" value="Genomic_DNA"/>
</dbReference>
<dbReference type="Pfam" id="PF03747">
    <property type="entry name" value="ADP_ribosyl_GH"/>
    <property type="match status" value="1"/>
</dbReference>
<proteinExistence type="predicted"/>